<sequence length="661" mass="76327">MTYSIWNDLCKQPVITASTEKYTKLVTNATTQLRQPIDSIMTTLNERAMGLSKCANFDAALRDANAMQQLAHSSALGYLRASSIYNEQGKRRHAVDICHKGLNVVDINDPHYAMLQRAKDDAEHYESKRFDFIMQLPVEIVITTLIPMLVDDTPLASLKPCPYLHVSNLWRDFILQHSDGLCFETGYHEEEEDMEKRSQLMRFCRHIKSLHVRRYSKGLWLYHLLSNNDFCSLRELCVDDFYSVYIDDLVPLLLSISSTLTKLTIHEGWHDMLFLVDILTACPNLVSLTMSQYDGEDLGHLPSPTWPNLQTFSIEYSNHELTREQIVRLCQCFPSLKKLHLYPCPDLESALLISRYYSLLTRMELEVYMGHVGVTYMNENNGSHHLAMTKLSVIIQDWDDEDDVVDMAPIFRQHHATLEVIEWNMEIERDYEGLHHLTFPCLKKLSLCTSGSWILRNAPIVEELKMATIAINEDPAMLNTIPPRLKRLEFKFDNGRQLENKEAIVQYLRRVSQQSSLHEFGIRVDFSNTLGSIPDAICGLNTLQRLMIGANEDWSPYQMERFFTSLVNGCPSLSCLEIDCMNAPSTYSLDTLKRLERLKQFAFSIKDTDGYDSFWHSLRTFSQLKCIQMYPANAVNKAVIRDLKAHRRDMKVIVDGIFKRF</sequence>
<dbReference type="Proteomes" id="UP001234581">
    <property type="component" value="Unassembled WGS sequence"/>
</dbReference>
<dbReference type="GeneID" id="83214061"/>
<dbReference type="EMBL" id="JARTCD010000030">
    <property type="protein sequence ID" value="KAJ8657586.1"/>
    <property type="molecule type" value="Genomic_DNA"/>
</dbReference>
<dbReference type="Gene3D" id="3.80.10.10">
    <property type="entry name" value="Ribonuclease Inhibitor"/>
    <property type="match status" value="2"/>
</dbReference>
<name>A0AAD7V302_9FUNG</name>
<dbReference type="AlphaFoldDB" id="A0AAD7V302"/>
<comment type="caution">
    <text evidence="1">The sequence shown here is derived from an EMBL/GenBank/DDBJ whole genome shotgun (WGS) entry which is preliminary data.</text>
</comment>
<evidence type="ECO:0008006" key="3">
    <source>
        <dbReference type="Google" id="ProtNLM"/>
    </source>
</evidence>
<keyword evidence="2" id="KW-1185">Reference proteome</keyword>
<organism evidence="1 2">
    <name type="scientific">Lichtheimia ornata</name>
    <dbReference type="NCBI Taxonomy" id="688661"/>
    <lineage>
        <taxon>Eukaryota</taxon>
        <taxon>Fungi</taxon>
        <taxon>Fungi incertae sedis</taxon>
        <taxon>Mucoromycota</taxon>
        <taxon>Mucoromycotina</taxon>
        <taxon>Mucoromycetes</taxon>
        <taxon>Mucorales</taxon>
        <taxon>Lichtheimiaceae</taxon>
        <taxon>Lichtheimia</taxon>
    </lineage>
</organism>
<evidence type="ECO:0000313" key="1">
    <source>
        <dbReference type="EMBL" id="KAJ8657586.1"/>
    </source>
</evidence>
<dbReference type="InterPro" id="IPR032675">
    <property type="entry name" value="LRR_dom_sf"/>
</dbReference>
<protein>
    <recommendedName>
        <fullName evidence="3">F-box domain-containing protein</fullName>
    </recommendedName>
</protein>
<gene>
    <name evidence="1" type="ORF">O0I10_006650</name>
</gene>
<dbReference type="RefSeq" id="XP_058342499.1">
    <property type="nucleotide sequence ID" value="XM_058486677.1"/>
</dbReference>
<reference evidence="1 2" key="1">
    <citation type="submission" date="2023-03" db="EMBL/GenBank/DDBJ databases">
        <title>Genome sequence of Lichtheimia ornata CBS 291.66.</title>
        <authorList>
            <person name="Mohabir J.T."/>
            <person name="Shea T.P."/>
            <person name="Kurbessoian T."/>
            <person name="Berby B."/>
            <person name="Fontaine J."/>
            <person name="Livny J."/>
            <person name="Gnirke A."/>
            <person name="Stajich J.E."/>
            <person name="Cuomo C.A."/>
        </authorList>
    </citation>
    <scope>NUCLEOTIDE SEQUENCE [LARGE SCALE GENOMIC DNA]</scope>
    <source>
        <strain evidence="1">CBS 291.66</strain>
    </source>
</reference>
<evidence type="ECO:0000313" key="2">
    <source>
        <dbReference type="Proteomes" id="UP001234581"/>
    </source>
</evidence>
<proteinExistence type="predicted"/>
<accession>A0AAD7V302</accession>
<dbReference type="SUPFAM" id="SSF52047">
    <property type="entry name" value="RNI-like"/>
    <property type="match status" value="1"/>
</dbReference>